<dbReference type="GO" id="GO:0030170">
    <property type="term" value="F:pyridoxal phosphate binding"/>
    <property type="evidence" value="ECO:0007669"/>
    <property type="project" value="InterPro"/>
</dbReference>
<dbReference type="GO" id="GO:0005829">
    <property type="term" value="C:cytosol"/>
    <property type="evidence" value="ECO:0007669"/>
    <property type="project" value="TreeGrafter"/>
</dbReference>
<evidence type="ECO:0000256" key="12">
    <source>
        <dbReference type="NCBIfam" id="TIGR03461"/>
    </source>
</evidence>
<keyword evidence="4" id="KW-0663">Pyridoxal phosphate</keyword>
<comment type="pathway">
    <text evidence="7">Cofactor biosynthesis; tetrahydrofolate biosynthesis; 4-aminobenzoate from chorismate: step 2/2.</text>
</comment>
<comment type="function">
    <text evidence="10">Involved in the biosynthesis of p-aminobenzoate (PABA), a precursor of tetrahydrofolate. Converts 4-amino-4-deoxychorismate into 4-aminobenzoate (PABA) and pyruvate.</text>
</comment>
<accession>A0A917ZNH5</accession>
<dbReference type="FunFam" id="3.20.10.10:FF:000002">
    <property type="entry name" value="D-alanine aminotransferase"/>
    <property type="match status" value="1"/>
</dbReference>
<evidence type="ECO:0000256" key="6">
    <source>
        <dbReference type="ARBA" id="ARBA00023239"/>
    </source>
</evidence>
<dbReference type="RefSeq" id="WP_188862343.1">
    <property type="nucleotide sequence ID" value="NZ_BMLT01000012.1"/>
</dbReference>
<proteinExistence type="inferred from homology"/>
<comment type="subunit">
    <text evidence="3">Homodimer.</text>
</comment>
<dbReference type="CDD" id="cd01559">
    <property type="entry name" value="ADCL_like"/>
    <property type="match status" value="1"/>
</dbReference>
<sequence length="281" mass="31059">MISDTLTLVDGEVGDSLPLGDRGLAYGDGLFETIQLLDGRALLLDAHLKRLRRGCERLAIPPQPLLTSLRADIARLGSDGELARYGVLKILVTRGVGGRGYLPPPDPAPTRVLMLSQRPEYPDDPAQHGVRIRLCQLRLAQSPWLAGIKHLSRLEQVLARAEWRDPAIREGLLLDQDRYLVEGTMSNLLWVSQGRLCTPRLDLCGVEGVVRNHLLSRASEIGLEVEEGRYPLSQLEAADEVMLCNSLIDIWPVVALDARSWAPGAVTRRLQGLLKEDYLAC</sequence>
<keyword evidence="5" id="KW-0289">Folate biosynthesis</keyword>
<dbReference type="Proteomes" id="UP000599578">
    <property type="component" value="Unassembled WGS sequence"/>
</dbReference>
<name>A0A917ZNH5_9GAMM</name>
<dbReference type="InterPro" id="IPR043131">
    <property type="entry name" value="BCAT-like_N"/>
</dbReference>
<dbReference type="InterPro" id="IPR001544">
    <property type="entry name" value="Aminotrans_IV"/>
</dbReference>
<evidence type="ECO:0000256" key="4">
    <source>
        <dbReference type="ARBA" id="ARBA00022898"/>
    </source>
</evidence>
<organism evidence="13 14">
    <name type="scientific">Marinobacterium nitratireducens</name>
    <dbReference type="NCBI Taxonomy" id="518897"/>
    <lineage>
        <taxon>Bacteria</taxon>
        <taxon>Pseudomonadati</taxon>
        <taxon>Pseudomonadota</taxon>
        <taxon>Gammaproteobacteria</taxon>
        <taxon>Oceanospirillales</taxon>
        <taxon>Oceanospirillaceae</taxon>
        <taxon>Marinobacterium</taxon>
    </lineage>
</organism>
<evidence type="ECO:0000313" key="14">
    <source>
        <dbReference type="Proteomes" id="UP000599578"/>
    </source>
</evidence>
<dbReference type="NCBIfam" id="NF004761">
    <property type="entry name" value="PRK06092.1"/>
    <property type="match status" value="1"/>
</dbReference>
<comment type="catalytic activity">
    <reaction evidence="9">
        <text>4-amino-4-deoxychorismate = 4-aminobenzoate + pyruvate + H(+)</text>
        <dbReference type="Rhea" id="RHEA:16201"/>
        <dbReference type="ChEBI" id="CHEBI:15361"/>
        <dbReference type="ChEBI" id="CHEBI:15378"/>
        <dbReference type="ChEBI" id="CHEBI:17836"/>
        <dbReference type="ChEBI" id="CHEBI:58406"/>
        <dbReference type="EC" id="4.1.3.38"/>
    </reaction>
</comment>
<dbReference type="InterPro" id="IPR043132">
    <property type="entry name" value="BCAT-like_C"/>
</dbReference>
<evidence type="ECO:0000256" key="1">
    <source>
        <dbReference type="ARBA" id="ARBA00001933"/>
    </source>
</evidence>
<comment type="similarity">
    <text evidence="2">Belongs to the class-IV pyridoxal-phosphate-dependent aminotransferase family.</text>
</comment>
<dbReference type="EC" id="4.1.3.38" evidence="8 12"/>
<reference evidence="13 14" key="1">
    <citation type="journal article" date="2014" name="Int. J. Syst. Evol. Microbiol.">
        <title>Complete genome sequence of Corynebacterium casei LMG S-19264T (=DSM 44701T), isolated from a smear-ripened cheese.</title>
        <authorList>
            <consortium name="US DOE Joint Genome Institute (JGI-PGF)"/>
            <person name="Walter F."/>
            <person name="Albersmeier A."/>
            <person name="Kalinowski J."/>
            <person name="Ruckert C."/>
        </authorList>
    </citation>
    <scope>NUCLEOTIDE SEQUENCE [LARGE SCALE GENOMIC DNA]</scope>
    <source>
        <strain evidence="13 14">CGMCC 1.7286</strain>
    </source>
</reference>
<dbReference type="NCBIfam" id="TIGR03461">
    <property type="entry name" value="pabC_Proteo"/>
    <property type="match status" value="1"/>
</dbReference>
<comment type="cofactor">
    <cofactor evidence="1">
        <name>pyridoxal 5'-phosphate</name>
        <dbReference type="ChEBI" id="CHEBI:597326"/>
    </cofactor>
</comment>
<dbReference type="GO" id="GO:0046656">
    <property type="term" value="P:folic acid biosynthetic process"/>
    <property type="evidence" value="ECO:0007669"/>
    <property type="project" value="UniProtKB-KW"/>
</dbReference>
<protein>
    <recommendedName>
        <fullName evidence="11 12">Aminodeoxychorismate lyase</fullName>
        <ecNumber evidence="8 12">4.1.3.38</ecNumber>
    </recommendedName>
</protein>
<dbReference type="InterPro" id="IPR036038">
    <property type="entry name" value="Aminotransferase-like"/>
</dbReference>
<comment type="caution">
    <text evidence="13">The sequence shown here is derived from an EMBL/GenBank/DDBJ whole genome shotgun (WGS) entry which is preliminary data.</text>
</comment>
<dbReference type="GO" id="GO:0008696">
    <property type="term" value="F:4-amino-4-deoxychorismate lyase activity"/>
    <property type="evidence" value="ECO:0007669"/>
    <property type="project" value="UniProtKB-UniRule"/>
</dbReference>
<dbReference type="GO" id="GO:0008153">
    <property type="term" value="P:4-aminobenzoate biosynthetic process"/>
    <property type="evidence" value="ECO:0007669"/>
    <property type="project" value="UniProtKB-UniRule"/>
</dbReference>
<keyword evidence="14" id="KW-1185">Reference proteome</keyword>
<evidence type="ECO:0000256" key="10">
    <source>
        <dbReference type="ARBA" id="ARBA00054027"/>
    </source>
</evidence>
<dbReference type="SUPFAM" id="SSF56752">
    <property type="entry name" value="D-aminoacid aminotransferase-like PLP-dependent enzymes"/>
    <property type="match status" value="1"/>
</dbReference>
<dbReference type="EMBL" id="BMLT01000012">
    <property type="protein sequence ID" value="GGO87067.1"/>
    <property type="molecule type" value="Genomic_DNA"/>
</dbReference>
<dbReference type="Pfam" id="PF01063">
    <property type="entry name" value="Aminotran_4"/>
    <property type="match status" value="1"/>
</dbReference>
<dbReference type="InterPro" id="IPR050571">
    <property type="entry name" value="Class-IV_PLP-Dep_Aminotrnsfr"/>
</dbReference>
<keyword evidence="6 13" id="KW-0456">Lyase</keyword>
<gene>
    <name evidence="13" type="primary">pabC</name>
    <name evidence="13" type="ORF">GCM10011348_39390</name>
</gene>
<evidence type="ECO:0000256" key="2">
    <source>
        <dbReference type="ARBA" id="ARBA00009320"/>
    </source>
</evidence>
<evidence type="ECO:0000313" key="13">
    <source>
        <dbReference type="EMBL" id="GGO87067.1"/>
    </source>
</evidence>
<evidence type="ECO:0000256" key="11">
    <source>
        <dbReference type="ARBA" id="ARBA00069174"/>
    </source>
</evidence>
<evidence type="ECO:0000256" key="9">
    <source>
        <dbReference type="ARBA" id="ARBA00049529"/>
    </source>
</evidence>
<dbReference type="PANTHER" id="PTHR42743:SF2">
    <property type="entry name" value="AMINODEOXYCHORISMATE LYASE"/>
    <property type="match status" value="1"/>
</dbReference>
<evidence type="ECO:0000256" key="8">
    <source>
        <dbReference type="ARBA" id="ARBA00035676"/>
    </source>
</evidence>
<dbReference type="PANTHER" id="PTHR42743">
    <property type="entry name" value="AMINO-ACID AMINOTRANSFERASE"/>
    <property type="match status" value="1"/>
</dbReference>
<evidence type="ECO:0000256" key="3">
    <source>
        <dbReference type="ARBA" id="ARBA00011738"/>
    </source>
</evidence>
<dbReference type="AlphaFoldDB" id="A0A917ZNH5"/>
<dbReference type="InterPro" id="IPR017824">
    <property type="entry name" value="Aminodeoxychorismate_lyase_IV"/>
</dbReference>
<dbReference type="Gene3D" id="3.20.10.10">
    <property type="entry name" value="D-amino Acid Aminotransferase, subunit A, domain 2"/>
    <property type="match status" value="1"/>
</dbReference>
<dbReference type="Gene3D" id="3.30.470.10">
    <property type="match status" value="1"/>
</dbReference>
<evidence type="ECO:0000256" key="7">
    <source>
        <dbReference type="ARBA" id="ARBA00035633"/>
    </source>
</evidence>
<evidence type="ECO:0000256" key="5">
    <source>
        <dbReference type="ARBA" id="ARBA00022909"/>
    </source>
</evidence>